<evidence type="ECO:0000256" key="1">
    <source>
        <dbReference type="ARBA" id="ARBA00000707"/>
    </source>
</evidence>
<dbReference type="Gene3D" id="3.90.70.10">
    <property type="entry name" value="Cysteine proteinases"/>
    <property type="match status" value="1"/>
</dbReference>
<evidence type="ECO:0000256" key="8">
    <source>
        <dbReference type="SAM" id="Phobius"/>
    </source>
</evidence>
<reference evidence="9" key="1">
    <citation type="submission" date="2016-06" db="UniProtKB">
        <authorList>
            <consortium name="WormBaseParasite"/>
        </authorList>
    </citation>
    <scope>IDENTIFICATION</scope>
</reference>
<keyword evidence="8" id="KW-0472">Membrane</keyword>
<comment type="similarity">
    <text evidence="2">Belongs to the peptidase C19 family.</text>
</comment>
<evidence type="ECO:0000256" key="6">
    <source>
        <dbReference type="ARBA" id="ARBA00022801"/>
    </source>
</evidence>
<comment type="catalytic activity">
    <reaction evidence="1">
        <text>Thiol-dependent hydrolysis of ester, thioester, amide, peptide and isopeptide bonds formed by the C-terminal Gly of ubiquitin (a 76-residue protein attached to proteins as an intracellular targeting signal).</text>
        <dbReference type="EC" id="3.4.19.12"/>
    </reaction>
</comment>
<evidence type="ECO:0000256" key="7">
    <source>
        <dbReference type="ARBA" id="ARBA00022807"/>
    </source>
</evidence>
<dbReference type="PANTHER" id="PTHR21646:SF24">
    <property type="entry name" value="UBIQUITIN CARBOXYL-TERMINAL HYDROLASE"/>
    <property type="match status" value="1"/>
</dbReference>
<accession>A0A183BA98</accession>
<dbReference type="EC" id="3.4.19.12" evidence="3"/>
<name>A0A183BA98_9TREM</name>
<dbReference type="PANTHER" id="PTHR21646">
    <property type="entry name" value="UBIQUITIN CARBOXYL-TERMINAL HYDROLASE"/>
    <property type="match status" value="1"/>
</dbReference>
<dbReference type="InterPro" id="IPR038765">
    <property type="entry name" value="Papain-like_cys_pep_sf"/>
</dbReference>
<dbReference type="GO" id="GO:0004843">
    <property type="term" value="F:cysteine-type deubiquitinase activity"/>
    <property type="evidence" value="ECO:0007669"/>
    <property type="project" value="UniProtKB-EC"/>
</dbReference>
<keyword evidence="8" id="KW-1133">Transmembrane helix</keyword>
<dbReference type="WBParaSite" id="ECPE_0001617601-mRNA-1">
    <property type="protein sequence ID" value="ECPE_0001617601-mRNA-1"/>
    <property type="gene ID" value="ECPE_0001617601"/>
</dbReference>
<keyword evidence="4" id="KW-0645">Protease</keyword>
<dbReference type="GO" id="GO:0006508">
    <property type="term" value="P:proteolysis"/>
    <property type="evidence" value="ECO:0007669"/>
    <property type="project" value="UniProtKB-KW"/>
</dbReference>
<keyword evidence="8" id="KW-0812">Transmembrane</keyword>
<sequence length="307" mass="34387">LARNDSVIVELFHGQLKSTVVCPTCHYKSITFDPFASLNLPLPDPLRYTRVVYLWPWLPRSDGEIGPIRMELSVPAEFFVQDLVNGLQQQRAPHSGCEYYLTDVYNHSINRPWHPRHVIRDPHGPSVFAYELPPGDLIPVRFRQPSSNTSGWVGIPFYISVTRRDQIMDEEFLIQAVSSRLRAIGIRSLDPNDMIQTNVNSLPGLNDAKAGDDLFPGPSSRIHQIADDDHQSTSGHGLNKSGQLSNGDECPVGRFLVGRVSLFDGINRNLTHASETLSSLEPGTLIKTLFFHCLLCILDLFFVFLVG</sequence>
<evidence type="ECO:0000313" key="9">
    <source>
        <dbReference type="WBParaSite" id="ECPE_0001617601-mRNA-1"/>
    </source>
</evidence>
<evidence type="ECO:0000256" key="3">
    <source>
        <dbReference type="ARBA" id="ARBA00012759"/>
    </source>
</evidence>
<evidence type="ECO:0000256" key="4">
    <source>
        <dbReference type="ARBA" id="ARBA00022670"/>
    </source>
</evidence>
<evidence type="ECO:0000256" key="5">
    <source>
        <dbReference type="ARBA" id="ARBA00022786"/>
    </source>
</evidence>
<keyword evidence="7" id="KW-0788">Thiol protease</keyword>
<dbReference type="SUPFAM" id="SSF54001">
    <property type="entry name" value="Cysteine proteinases"/>
    <property type="match status" value="1"/>
</dbReference>
<evidence type="ECO:0000256" key="2">
    <source>
        <dbReference type="ARBA" id="ARBA00009085"/>
    </source>
</evidence>
<protein>
    <recommendedName>
        <fullName evidence="3">ubiquitinyl hydrolase 1</fullName>
        <ecNumber evidence="3">3.4.19.12</ecNumber>
    </recommendedName>
</protein>
<keyword evidence="6" id="KW-0378">Hydrolase</keyword>
<proteinExistence type="inferred from homology"/>
<dbReference type="InterPro" id="IPR050185">
    <property type="entry name" value="Ub_carboxyl-term_hydrolase"/>
</dbReference>
<feature type="transmembrane region" description="Helical" evidence="8">
    <location>
        <begin position="289"/>
        <end position="306"/>
    </location>
</feature>
<organism evidence="9">
    <name type="scientific">Echinostoma caproni</name>
    <dbReference type="NCBI Taxonomy" id="27848"/>
    <lineage>
        <taxon>Eukaryota</taxon>
        <taxon>Metazoa</taxon>
        <taxon>Spiralia</taxon>
        <taxon>Lophotrochozoa</taxon>
        <taxon>Platyhelminthes</taxon>
        <taxon>Trematoda</taxon>
        <taxon>Digenea</taxon>
        <taxon>Plagiorchiida</taxon>
        <taxon>Echinostomata</taxon>
        <taxon>Echinostomatoidea</taxon>
        <taxon>Echinostomatidae</taxon>
        <taxon>Echinostoma</taxon>
    </lineage>
</organism>
<dbReference type="AlphaFoldDB" id="A0A183BA98"/>
<keyword evidence="5" id="KW-0833">Ubl conjugation pathway</keyword>